<keyword evidence="14" id="KW-0186">Copper</keyword>
<evidence type="ECO:0000256" key="12">
    <source>
        <dbReference type="ARBA" id="ARBA00022967"/>
    </source>
</evidence>
<dbReference type="SUPFAM" id="SSF81653">
    <property type="entry name" value="Calcium ATPase, transduction domain A"/>
    <property type="match status" value="1"/>
</dbReference>
<evidence type="ECO:0000313" key="21">
    <source>
        <dbReference type="EMBL" id="OUI92146.1"/>
    </source>
</evidence>
<comment type="similarity">
    <text evidence="2 19">Belongs to the cation transport ATPase (P-type) (TC 3.A.3) family. Type IB subfamily.</text>
</comment>
<feature type="transmembrane region" description="Helical" evidence="19">
    <location>
        <begin position="427"/>
        <end position="447"/>
    </location>
</feature>
<dbReference type="GO" id="GO:0140581">
    <property type="term" value="F:P-type monovalent copper transporter activity"/>
    <property type="evidence" value="ECO:0007669"/>
    <property type="project" value="UniProtKB-EC"/>
</dbReference>
<evidence type="ECO:0000256" key="5">
    <source>
        <dbReference type="ARBA" id="ARBA00022553"/>
    </source>
</evidence>
<accession>A0A252AQR8</accession>
<evidence type="ECO:0000256" key="18">
    <source>
        <dbReference type="ARBA" id="ARBA00049289"/>
    </source>
</evidence>
<evidence type="ECO:0000256" key="10">
    <source>
        <dbReference type="ARBA" id="ARBA00022840"/>
    </source>
</evidence>
<feature type="transmembrane region" description="Helical" evidence="19">
    <location>
        <begin position="399"/>
        <end position="421"/>
    </location>
</feature>
<evidence type="ECO:0000256" key="6">
    <source>
        <dbReference type="ARBA" id="ARBA00022692"/>
    </source>
</evidence>
<dbReference type="InterPro" id="IPR001757">
    <property type="entry name" value="P_typ_ATPase"/>
</dbReference>
<comment type="caution">
    <text evidence="21">The sequence shown here is derived from an EMBL/GenBank/DDBJ whole genome shotgun (WGS) entry which is preliminary data.</text>
</comment>
<name>A0A252AQR8_9PROT</name>
<evidence type="ECO:0000256" key="14">
    <source>
        <dbReference type="ARBA" id="ARBA00023008"/>
    </source>
</evidence>
<evidence type="ECO:0000259" key="20">
    <source>
        <dbReference type="PROSITE" id="PS50846"/>
    </source>
</evidence>
<dbReference type="GO" id="GO:0005507">
    <property type="term" value="F:copper ion binding"/>
    <property type="evidence" value="ECO:0007669"/>
    <property type="project" value="TreeGrafter"/>
</dbReference>
<dbReference type="Gene3D" id="3.40.1110.10">
    <property type="entry name" value="Calcium-transporting ATPase, cytoplasmic domain N"/>
    <property type="match status" value="1"/>
</dbReference>
<keyword evidence="11" id="KW-0460">Magnesium</keyword>
<dbReference type="NCBIfam" id="TIGR01525">
    <property type="entry name" value="ATPase-IB_hvy"/>
    <property type="match status" value="1"/>
</dbReference>
<dbReference type="PROSITE" id="PS50846">
    <property type="entry name" value="HMA_2"/>
    <property type="match status" value="2"/>
</dbReference>
<dbReference type="RefSeq" id="WP_086659803.1">
    <property type="nucleotide sequence ID" value="NZ_JBJJWX010000001.1"/>
</dbReference>
<evidence type="ECO:0000256" key="19">
    <source>
        <dbReference type="RuleBase" id="RU362081"/>
    </source>
</evidence>
<dbReference type="EMBL" id="JOPA01000034">
    <property type="protein sequence ID" value="OUI92146.1"/>
    <property type="molecule type" value="Genomic_DNA"/>
</dbReference>
<keyword evidence="16 19" id="KW-0472">Membrane</keyword>
<dbReference type="SUPFAM" id="SSF81665">
    <property type="entry name" value="Calcium ATPase, transmembrane domain M"/>
    <property type="match status" value="1"/>
</dbReference>
<dbReference type="CDD" id="cd00371">
    <property type="entry name" value="HMA"/>
    <property type="match status" value="2"/>
</dbReference>
<comment type="subcellular location">
    <subcellularLocation>
        <location evidence="1">Cell membrane</location>
        <topology evidence="1">Multi-pass membrane protein</topology>
    </subcellularLocation>
</comment>
<keyword evidence="10 19" id="KW-0067">ATP-binding</keyword>
<dbReference type="AlphaFoldDB" id="A0A252AQR8"/>
<dbReference type="Pfam" id="PF00403">
    <property type="entry name" value="HMA"/>
    <property type="match status" value="2"/>
</dbReference>
<dbReference type="Pfam" id="PF00702">
    <property type="entry name" value="Hydrolase"/>
    <property type="match status" value="1"/>
</dbReference>
<reference evidence="22" key="1">
    <citation type="submission" date="2014-06" db="EMBL/GenBank/DDBJ databases">
        <authorList>
            <person name="Winans N.J."/>
            <person name="Newell P.D."/>
            <person name="Douglas A.E."/>
        </authorList>
    </citation>
    <scope>NUCLEOTIDE SEQUENCE [LARGE SCALE GENOMIC DNA]</scope>
</reference>
<evidence type="ECO:0000256" key="8">
    <source>
        <dbReference type="ARBA" id="ARBA00022741"/>
    </source>
</evidence>
<evidence type="ECO:0000256" key="16">
    <source>
        <dbReference type="ARBA" id="ARBA00023136"/>
    </source>
</evidence>
<evidence type="ECO:0000256" key="7">
    <source>
        <dbReference type="ARBA" id="ARBA00022723"/>
    </source>
</evidence>
<evidence type="ECO:0000256" key="13">
    <source>
        <dbReference type="ARBA" id="ARBA00022989"/>
    </source>
</evidence>
<dbReference type="InterPro" id="IPR023298">
    <property type="entry name" value="ATPase_P-typ_TM_dom_sf"/>
</dbReference>
<evidence type="ECO:0000256" key="9">
    <source>
        <dbReference type="ARBA" id="ARBA00022796"/>
    </source>
</evidence>
<feature type="domain" description="HMA" evidence="20">
    <location>
        <begin position="70"/>
        <end position="135"/>
    </location>
</feature>
<dbReference type="GO" id="GO:0043682">
    <property type="term" value="F:P-type divalent copper transporter activity"/>
    <property type="evidence" value="ECO:0007669"/>
    <property type="project" value="UniProtKB-EC"/>
</dbReference>
<keyword evidence="7 19" id="KW-0479">Metal-binding</keyword>
<dbReference type="InterPro" id="IPR006121">
    <property type="entry name" value="HMA_dom"/>
</dbReference>
<evidence type="ECO:0000256" key="17">
    <source>
        <dbReference type="ARBA" id="ARBA00047424"/>
    </source>
</evidence>
<dbReference type="InterPro" id="IPR059000">
    <property type="entry name" value="ATPase_P-type_domA"/>
</dbReference>
<protein>
    <recommendedName>
        <fullName evidence="20">HMA domain-containing protein</fullName>
    </recommendedName>
</protein>
<dbReference type="PANTHER" id="PTHR43520">
    <property type="entry name" value="ATP7, ISOFORM B"/>
    <property type="match status" value="1"/>
</dbReference>
<dbReference type="InterPro" id="IPR044492">
    <property type="entry name" value="P_typ_ATPase_HD_dom"/>
</dbReference>
<dbReference type="GO" id="GO:0016887">
    <property type="term" value="F:ATP hydrolysis activity"/>
    <property type="evidence" value="ECO:0007669"/>
    <property type="project" value="InterPro"/>
</dbReference>
<dbReference type="PRINTS" id="PR00119">
    <property type="entry name" value="CATATPASE"/>
</dbReference>
<dbReference type="PROSITE" id="PS00154">
    <property type="entry name" value="ATPASE_E1_E2"/>
    <property type="match status" value="1"/>
</dbReference>
<dbReference type="GO" id="GO:0055070">
    <property type="term" value="P:copper ion homeostasis"/>
    <property type="evidence" value="ECO:0007669"/>
    <property type="project" value="TreeGrafter"/>
</dbReference>
<comment type="catalytic activity">
    <reaction evidence="17">
        <text>Cu(2+)(in) + ATP + H2O = Cu(2+)(out) + ADP + phosphate + H(+)</text>
        <dbReference type="Rhea" id="RHEA:10376"/>
        <dbReference type="ChEBI" id="CHEBI:15377"/>
        <dbReference type="ChEBI" id="CHEBI:15378"/>
        <dbReference type="ChEBI" id="CHEBI:29036"/>
        <dbReference type="ChEBI" id="CHEBI:30616"/>
        <dbReference type="ChEBI" id="CHEBI:43474"/>
        <dbReference type="ChEBI" id="CHEBI:456216"/>
        <dbReference type="EC" id="7.2.2.9"/>
    </reaction>
</comment>
<dbReference type="InterPro" id="IPR017969">
    <property type="entry name" value="Heavy-metal-associated_CS"/>
</dbReference>
<dbReference type="FunFam" id="3.40.50.1000:FF:000144">
    <property type="entry name" value="copper-transporting ATPase 1 isoform X2"/>
    <property type="match status" value="1"/>
</dbReference>
<dbReference type="InterPro" id="IPR036163">
    <property type="entry name" value="HMA_dom_sf"/>
</dbReference>
<dbReference type="SFLD" id="SFLDS00003">
    <property type="entry name" value="Haloacid_Dehalogenase"/>
    <property type="match status" value="1"/>
</dbReference>
<dbReference type="Proteomes" id="UP000194641">
    <property type="component" value="Unassembled WGS sequence"/>
</dbReference>
<dbReference type="Gene3D" id="2.70.150.10">
    <property type="entry name" value="Calcium-transporting ATPase, cytoplasmic transduction domain A"/>
    <property type="match status" value="1"/>
</dbReference>
<dbReference type="SUPFAM" id="SSF55008">
    <property type="entry name" value="HMA, heavy metal-associated domain"/>
    <property type="match status" value="2"/>
</dbReference>
<feature type="transmembrane region" description="Helical" evidence="19">
    <location>
        <begin position="184"/>
        <end position="201"/>
    </location>
</feature>
<dbReference type="InterPro" id="IPR036412">
    <property type="entry name" value="HAD-like_sf"/>
</dbReference>
<dbReference type="PROSITE" id="PS01047">
    <property type="entry name" value="HMA_1"/>
    <property type="match status" value="2"/>
</dbReference>
<evidence type="ECO:0000256" key="15">
    <source>
        <dbReference type="ARBA" id="ARBA00023065"/>
    </source>
</evidence>
<dbReference type="SUPFAM" id="SSF56784">
    <property type="entry name" value="HAD-like"/>
    <property type="match status" value="1"/>
</dbReference>
<feature type="domain" description="HMA" evidence="20">
    <location>
        <begin position="3"/>
        <end position="68"/>
    </location>
</feature>
<keyword evidence="15" id="KW-0406">Ion transport</keyword>
<feature type="transmembrane region" description="Helical" evidence="19">
    <location>
        <begin position="738"/>
        <end position="755"/>
    </location>
</feature>
<organism evidence="21 22">
    <name type="scientific">Acetobacter indonesiensis</name>
    <dbReference type="NCBI Taxonomy" id="104101"/>
    <lineage>
        <taxon>Bacteria</taxon>
        <taxon>Pseudomonadati</taxon>
        <taxon>Pseudomonadota</taxon>
        <taxon>Alphaproteobacteria</taxon>
        <taxon>Acetobacterales</taxon>
        <taxon>Acetobacteraceae</taxon>
        <taxon>Acetobacter</taxon>
    </lineage>
</organism>
<feature type="transmembrane region" description="Helical" evidence="19">
    <location>
        <begin position="156"/>
        <end position="172"/>
    </location>
</feature>
<dbReference type="NCBIfam" id="TIGR01494">
    <property type="entry name" value="ATPase_P-type"/>
    <property type="match status" value="1"/>
</dbReference>
<dbReference type="GO" id="GO:0005524">
    <property type="term" value="F:ATP binding"/>
    <property type="evidence" value="ECO:0007669"/>
    <property type="project" value="UniProtKB-UniRule"/>
</dbReference>
<dbReference type="InterPro" id="IPR023214">
    <property type="entry name" value="HAD_sf"/>
</dbReference>
<feature type="transmembrane region" description="Helical" evidence="19">
    <location>
        <begin position="222"/>
        <end position="241"/>
    </location>
</feature>
<keyword evidence="13 19" id="KW-1133">Transmembrane helix</keyword>
<dbReference type="NCBIfam" id="TIGR01511">
    <property type="entry name" value="ATPase-IB1_Cu"/>
    <property type="match status" value="1"/>
</dbReference>
<sequence length="788" mass="82237">MGQSVQFAVGGMTCAGCAARIEKVLGRLDGVQATVNFATQRVQATVQDGGASVADVVEAVRKTGFTVETQTADLALTGMTCAGCAARIEKVLNSLPAVEAGVNFATERAHVVYVPGLTDVQTMIEHVEKAGYGASLYKQAEQQDVKAQRHAEWRRELYGFVVAAVLSLPFMWEMGGMMVGAHVMLPQTLQLMLAAIVQFWCGRHLYQRAWHAVRSGAATMDVLVVLGTSIAFGFSAIVVLFGLHQPVYFEASAIVITLILLGRLLEARARAQTAAGMESLLKLQPKIAHVDQNGVVTDLPVEQMKVGTLFVVRPGESVPVDGVVLDGASDVNEAMLTGESLPELKQKGSTVFAGTLNQTGALRVQATKVGADTALAAIVRMVEQAQGSKASVQRLADKVAAVFVPAVLVLAVVTFLLGWALTGSASWSLVSAVSVLVIACPCSLGLATPTAIMVGTGQGAQAGILFRNADALEQARKLTTMVMDKTGTLTEGHPVVTDVQAEPGVATADLLALAAALEQNSEHPLAKAVRDHAAASGVQPVAMTQFKAIPGQGVMAQVGEDVVRLGSPRFLEQSGLQIAQTLVADWQGQGKTVIAVAKSQQILGYFALADKVRDEAKRAIALLHQMGVSVTMLTGDNERAAQMVARQVGITGVVAGVLPNQKAEKIAALKAAGGCVGMVGDGINDAPALASANVSFAIGAGADIALDTADVVLVRSSLMGLVNALSLSRATVSKIRQNLFFAFIYNILGLPLAAFGLLDPIVAGAAMAMSSVSVVSNSLLLRRWKPQG</sequence>
<dbReference type="InterPro" id="IPR023299">
    <property type="entry name" value="ATPase_P-typ_cyto_dom_N"/>
</dbReference>
<dbReference type="Gene3D" id="3.30.70.100">
    <property type="match status" value="2"/>
</dbReference>
<dbReference type="InterPro" id="IPR027256">
    <property type="entry name" value="P-typ_ATPase_IB"/>
</dbReference>
<comment type="catalytic activity">
    <reaction evidence="18">
        <text>Cu(+)(in) + ATP + H2O = Cu(+)(out) + ADP + phosphate + H(+)</text>
        <dbReference type="Rhea" id="RHEA:25792"/>
        <dbReference type="ChEBI" id="CHEBI:15377"/>
        <dbReference type="ChEBI" id="CHEBI:15378"/>
        <dbReference type="ChEBI" id="CHEBI:30616"/>
        <dbReference type="ChEBI" id="CHEBI:43474"/>
        <dbReference type="ChEBI" id="CHEBI:49552"/>
        <dbReference type="ChEBI" id="CHEBI:456216"/>
        <dbReference type="EC" id="7.2.2.8"/>
    </reaction>
</comment>
<keyword evidence="8 19" id="KW-0547">Nucleotide-binding</keyword>
<keyword evidence="6 19" id="KW-0812">Transmembrane</keyword>
<feature type="transmembrane region" description="Helical" evidence="19">
    <location>
        <begin position="247"/>
        <end position="265"/>
    </location>
</feature>
<dbReference type="PANTHER" id="PTHR43520:SF8">
    <property type="entry name" value="P-TYPE CU(+) TRANSPORTER"/>
    <property type="match status" value="1"/>
</dbReference>
<dbReference type="SFLD" id="SFLDF00027">
    <property type="entry name" value="p-type_atpase"/>
    <property type="match status" value="1"/>
</dbReference>
<evidence type="ECO:0000256" key="2">
    <source>
        <dbReference type="ARBA" id="ARBA00006024"/>
    </source>
</evidence>
<evidence type="ECO:0000256" key="11">
    <source>
        <dbReference type="ARBA" id="ARBA00022842"/>
    </source>
</evidence>
<keyword evidence="4 19" id="KW-1003">Cell membrane</keyword>
<dbReference type="FunFam" id="2.70.150.10:FF:000002">
    <property type="entry name" value="Copper-transporting ATPase 1, putative"/>
    <property type="match status" value="1"/>
</dbReference>
<evidence type="ECO:0000256" key="3">
    <source>
        <dbReference type="ARBA" id="ARBA00022448"/>
    </source>
</evidence>
<evidence type="ECO:0000256" key="1">
    <source>
        <dbReference type="ARBA" id="ARBA00004651"/>
    </source>
</evidence>
<keyword evidence="12" id="KW-1278">Translocase</keyword>
<dbReference type="Pfam" id="PF00122">
    <property type="entry name" value="E1-E2_ATPase"/>
    <property type="match status" value="1"/>
</dbReference>
<evidence type="ECO:0000256" key="4">
    <source>
        <dbReference type="ARBA" id="ARBA00022475"/>
    </source>
</evidence>
<gene>
    <name evidence="21" type="ORF">HK17_10825</name>
</gene>
<keyword evidence="5" id="KW-0597">Phosphoprotein</keyword>
<proteinExistence type="inferred from homology"/>
<dbReference type="NCBIfam" id="TIGR01512">
    <property type="entry name" value="ATPase-IB2_Cd"/>
    <property type="match status" value="1"/>
</dbReference>
<dbReference type="InterPro" id="IPR008250">
    <property type="entry name" value="ATPase_P-typ_transduc_dom_A_sf"/>
</dbReference>
<feature type="transmembrane region" description="Helical" evidence="19">
    <location>
        <begin position="761"/>
        <end position="781"/>
    </location>
</feature>
<dbReference type="FunFam" id="3.30.70.100:FF:000005">
    <property type="entry name" value="Copper-exporting P-type ATPase A"/>
    <property type="match status" value="2"/>
</dbReference>
<evidence type="ECO:0000313" key="22">
    <source>
        <dbReference type="Proteomes" id="UP000194641"/>
    </source>
</evidence>
<keyword evidence="9" id="KW-0187">Copper transport</keyword>
<keyword evidence="3" id="KW-0813">Transport</keyword>
<dbReference type="GO" id="GO:0005886">
    <property type="term" value="C:plasma membrane"/>
    <property type="evidence" value="ECO:0007669"/>
    <property type="project" value="UniProtKB-SubCell"/>
</dbReference>
<dbReference type="CDD" id="cd02094">
    <property type="entry name" value="P-type_ATPase_Cu-like"/>
    <property type="match status" value="1"/>
</dbReference>
<dbReference type="Gene3D" id="3.40.50.1000">
    <property type="entry name" value="HAD superfamily/HAD-like"/>
    <property type="match status" value="1"/>
</dbReference>
<dbReference type="SFLD" id="SFLDG00002">
    <property type="entry name" value="C1.7:_P-type_atpase_like"/>
    <property type="match status" value="1"/>
</dbReference>
<dbReference type="InterPro" id="IPR018303">
    <property type="entry name" value="ATPase_P-typ_P_site"/>
</dbReference>